<evidence type="ECO:0000256" key="1">
    <source>
        <dbReference type="ARBA" id="ARBA00011738"/>
    </source>
</evidence>
<dbReference type="GO" id="GO:0005829">
    <property type="term" value="C:cytosol"/>
    <property type="evidence" value="ECO:0007669"/>
    <property type="project" value="TreeGrafter"/>
</dbReference>
<keyword evidence="7" id="KW-0251">Elongation factor</keyword>
<comment type="subunit">
    <text evidence="1">Homodimer.</text>
</comment>
<dbReference type="GO" id="GO:0003746">
    <property type="term" value="F:translation elongation factor activity"/>
    <property type="evidence" value="ECO:0007669"/>
    <property type="project" value="UniProtKB-KW"/>
</dbReference>
<dbReference type="NCBIfam" id="NF006828">
    <property type="entry name" value="PRK09350.1"/>
    <property type="match status" value="1"/>
</dbReference>
<evidence type="ECO:0000256" key="3">
    <source>
        <dbReference type="ARBA" id="ARBA00022741"/>
    </source>
</evidence>
<keyword evidence="7" id="KW-0648">Protein biosynthesis</keyword>
<dbReference type="InterPro" id="IPR004364">
    <property type="entry name" value="Aa-tRNA-synt_II"/>
</dbReference>
<feature type="domain" description="Aminoacyl-transfer RNA synthetases class-II family profile" evidence="6">
    <location>
        <begin position="19"/>
        <end position="328"/>
    </location>
</feature>
<keyword evidence="4" id="KW-0067">ATP-binding</keyword>
<dbReference type="GO" id="GO:0000049">
    <property type="term" value="F:tRNA binding"/>
    <property type="evidence" value="ECO:0007669"/>
    <property type="project" value="TreeGrafter"/>
</dbReference>
<proteinExistence type="predicted"/>
<dbReference type="Gene3D" id="3.30.930.10">
    <property type="entry name" value="Bira Bifunctional Protein, Domain 2"/>
    <property type="match status" value="1"/>
</dbReference>
<evidence type="ECO:0000313" key="7">
    <source>
        <dbReference type="EMBL" id="PXZ04675.1"/>
    </source>
</evidence>
<evidence type="ECO:0000256" key="4">
    <source>
        <dbReference type="ARBA" id="ARBA00022840"/>
    </source>
</evidence>
<dbReference type="InterPro" id="IPR004525">
    <property type="entry name" value="EpmA"/>
</dbReference>
<keyword evidence="2 7" id="KW-0436">Ligase</keyword>
<comment type="catalytic activity">
    <reaction evidence="5">
        <text>D-beta-lysine + L-lysyl-[protein] + ATP = N(6)-((3R)-3,6-diaminohexanoyl)-L-lysyl-[protein] + AMP + diphosphate + H(+)</text>
        <dbReference type="Rhea" id="RHEA:83435"/>
        <dbReference type="Rhea" id="RHEA-COMP:9752"/>
        <dbReference type="Rhea" id="RHEA-COMP:20131"/>
        <dbReference type="ChEBI" id="CHEBI:15378"/>
        <dbReference type="ChEBI" id="CHEBI:29969"/>
        <dbReference type="ChEBI" id="CHEBI:30616"/>
        <dbReference type="ChEBI" id="CHEBI:33019"/>
        <dbReference type="ChEBI" id="CHEBI:84138"/>
        <dbReference type="ChEBI" id="CHEBI:156053"/>
        <dbReference type="ChEBI" id="CHEBI:456215"/>
    </reaction>
    <physiologicalReaction direction="left-to-right" evidence="5">
        <dbReference type="Rhea" id="RHEA:83436"/>
    </physiologicalReaction>
</comment>
<dbReference type="EC" id="6.1.1.6" evidence="7"/>
<gene>
    <name evidence="7" type="ORF">DKK79_10030</name>
</gene>
<evidence type="ECO:0000256" key="2">
    <source>
        <dbReference type="ARBA" id="ARBA00022598"/>
    </source>
</evidence>
<evidence type="ECO:0000313" key="8">
    <source>
        <dbReference type="Proteomes" id="UP000247483"/>
    </source>
</evidence>
<dbReference type="SUPFAM" id="SSF55681">
    <property type="entry name" value="Class II aaRS and biotin synthetases"/>
    <property type="match status" value="1"/>
</dbReference>
<keyword evidence="7" id="KW-0808">Transferase</keyword>
<dbReference type="Proteomes" id="UP000247483">
    <property type="component" value="Unassembled WGS sequence"/>
</dbReference>
<reference evidence="7 8" key="1">
    <citation type="submission" date="2018-05" db="EMBL/GenBank/DDBJ databases">
        <title>Reference genomes for bee gut microbiota database.</title>
        <authorList>
            <person name="Ellegaard K.M."/>
        </authorList>
    </citation>
    <scope>NUCLEOTIDE SEQUENCE [LARGE SCALE GENOMIC DNA]</scope>
    <source>
        <strain evidence="7 8">ESL0177</strain>
    </source>
</reference>
<dbReference type="GO" id="GO:0006430">
    <property type="term" value="P:lysyl-tRNA aminoacylation"/>
    <property type="evidence" value="ECO:0007669"/>
    <property type="project" value="InterPro"/>
</dbReference>
<dbReference type="GO" id="GO:0016740">
    <property type="term" value="F:transferase activity"/>
    <property type="evidence" value="ECO:0007669"/>
    <property type="project" value="UniProtKB-KW"/>
</dbReference>
<name>A0A2V4DV65_9GAMM</name>
<sequence length="328" mass="37594">MDIFMTWQPTASINNLLKRAKIVSKVRQFFADRCILEVETPTLSQYAVTDVHLSSFHTFFLKPGETDEQQGQKMSLITSPEYHMKRLLAAGSGPIYQICKCFRNHEEVSRYHNPEFTMLEWYRIQFDMMQMINEVDDLLQSVLDCEPAERISYQKAFQRHLNIDPLEADHATLVEAIKQLNIELNSDDYDRDTLLQCLFSFGVEPHIGQEKPIAVYNFPASQAALAAISPEDHRVASRFEFYYKGVELANGFKELTNPQEQKMRFEQNNIDRANQNLPPQNIDIELIAAMEAGLPDCAGVAVGLDRLIMLALDAMNLDDVISFTFERA</sequence>
<dbReference type="PANTHER" id="PTHR42918:SF6">
    <property type="entry name" value="ELONGATION FACTOR P--(R)-BETA-LYSINE LIGASE"/>
    <property type="match status" value="1"/>
</dbReference>
<protein>
    <submittedName>
        <fullName evidence="7">Elongation factor P lysine(34) lysyltransferase</fullName>
        <ecNumber evidence="7">6.1.1.6</ecNumber>
    </submittedName>
</protein>
<dbReference type="EMBL" id="QGLP01000005">
    <property type="protein sequence ID" value="PXZ04675.1"/>
    <property type="molecule type" value="Genomic_DNA"/>
</dbReference>
<dbReference type="NCBIfam" id="TIGR00462">
    <property type="entry name" value="genX"/>
    <property type="match status" value="1"/>
</dbReference>
<dbReference type="PANTHER" id="PTHR42918">
    <property type="entry name" value="LYSYL-TRNA SYNTHETASE"/>
    <property type="match status" value="1"/>
</dbReference>
<dbReference type="GO" id="GO:0004824">
    <property type="term" value="F:lysine-tRNA ligase activity"/>
    <property type="evidence" value="ECO:0007669"/>
    <property type="project" value="UniProtKB-EC"/>
</dbReference>
<dbReference type="GO" id="GO:0005524">
    <property type="term" value="F:ATP binding"/>
    <property type="evidence" value="ECO:0007669"/>
    <property type="project" value="UniProtKB-KW"/>
</dbReference>
<dbReference type="AlphaFoldDB" id="A0A2V4DV65"/>
<keyword evidence="3" id="KW-0547">Nucleotide-binding</keyword>
<accession>A0A2V4DV65</accession>
<comment type="caution">
    <text evidence="7">The sequence shown here is derived from an EMBL/GenBank/DDBJ whole genome shotgun (WGS) entry which is preliminary data.</text>
</comment>
<dbReference type="Pfam" id="PF00152">
    <property type="entry name" value="tRNA-synt_2"/>
    <property type="match status" value="1"/>
</dbReference>
<dbReference type="FunFam" id="3.30.930.10:FF:000017">
    <property type="entry name" value="Elongation factor P--(R)-beta-lysine ligase"/>
    <property type="match status" value="1"/>
</dbReference>
<organism evidence="7 8">
    <name type="scientific">Gilliamella apicola</name>
    <dbReference type="NCBI Taxonomy" id="1196095"/>
    <lineage>
        <taxon>Bacteria</taxon>
        <taxon>Pseudomonadati</taxon>
        <taxon>Pseudomonadota</taxon>
        <taxon>Gammaproteobacteria</taxon>
        <taxon>Orbales</taxon>
        <taxon>Orbaceae</taxon>
        <taxon>Gilliamella</taxon>
    </lineage>
</organism>
<evidence type="ECO:0000259" key="6">
    <source>
        <dbReference type="PROSITE" id="PS50862"/>
    </source>
</evidence>
<evidence type="ECO:0000256" key="5">
    <source>
        <dbReference type="ARBA" id="ARBA00052794"/>
    </source>
</evidence>
<dbReference type="InterPro" id="IPR006195">
    <property type="entry name" value="aa-tRNA-synth_II"/>
</dbReference>
<dbReference type="InterPro" id="IPR045864">
    <property type="entry name" value="aa-tRNA-synth_II/BPL/LPL"/>
</dbReference>
<dbReference type="PROSITE" id="PS50862">
    <property type="entry name" value="AA_TRNA_LIGASE_II"/>
    <property type="match status" value="1"/>
</dbReference>